<dbReference type="Gene3D" id="3.90.120.10">
    <property type="entry name" value="DNA Methylase, subunit A, domain 2"/>
    <property type="match status" value="1"/>
</dbReference>
<dbReference type="PANTHER" id="PTHR10629">
    <property type="entry name" value="CYTOSINE-SPECIFIC METHYLTRANSFERASE"/>
    <property type="match status" value="1"/>
</dbReference>
<evidence type="ECO:0000313" key="10">
    <source>
        <dbReference type="Proteomes" id="UP000255469"/>
    </source>
</evidence>
<keyword evidence="5" id="KW-0680">Restriction system</keyword>
<evidence type="ECO:0000256" key="7">
    <source>
        <dbReference type="PROSITE-ProRule" id="PRU01016"/>
    </source>
</evidence>
<evidence type="ECO:0000256" key="1">
    <source>
        <dbReference type="ARBA" id="ARBA00011975"/>
    </source>
</evidence>
<proteinExistence type="inferred from homology"/>
<comment type="similarity">
    <text evidence="7 8">Belongs to the class I-like SAM-binding methyltransferase superfamily. C5-methyltransferase family.</text>
</comment>
<dbReference type="AlphaFoldDB" id="A0A379E2J9"/>
<evidence type="ECO:0000256" key="2">
    <source>
        <dbReference type="ARBA" id="ARBA00022603"/>
    </source>
</evidence>
<organism evidence="9 10">
    <name type="scientific">Prevotella denticola</name>
    <dbReference type="NCBI Taxonomy" id="28129"/>
    <lineage>
        <taxon>Bacteria</taxon>
        <taxon>Pseudomonadati</taxon>
        <taxon>Bacteroidota</taxon>
        <taxon>Bacteroidia</taxon>
        <taxon>Bacteroidales</taxon>
        <taxon>Prevotellaceae</taxon>
        <taxon>Prevotella</taxon>
    </lineage>
</organism>
<dbReference type="PROSITE" id="PS51679">
    <property type="entry name" value="SAM_MT_C5"/>
    <property type="match status" value="1"/>
</dbReference>
<evidence type="ECO:0000256" key="3">
    <source>
        <dbReference type="ARBA" id="ARBA00022679"/>
    </source>
</evidence>
<dbReference type="NCBIfam" id="TIGR00675">
    <property type="entry name" value="dcm"/>
    <property type="match status" value="1"/>
</dbReference>
<keyword evidence="4 7" id="KW-0949">S-adenosyl-L-methionine</keyword>
<comment type="catalytic activity">
    <reaction evidence="6">
        <text>a 2'-deoxycytidine in DNA + S-adenosyl-L-methionine = a 5-methyl-2'-deoxycytidine in DNA + S-adenosyl-L-homocysteine + H(+)</text>
        <dbReference type="Rhea" id="RHEA:13681"/>
        <dbReference type="Rhea" id="RHEA-COMP:11369"/>
        <dbReference type="Rhea" id="RHEA-COMP:11370"/>
        <dbReference type="ChEBI" id="CHEBI:15378"/>
        <dbReference type="ChEBI" id="CHEBI:57856"/>
        <dbReference type="ChEBI" id="CHEBI:59789"/>
        <dbReference type="ChEBI" id="CHEBI:85452"/>
        <dbReference type="ChEBI" id="CHEBI:85454"/>
        <dbReference type="EC" id="2.1.1.37"/>
    </reaction>
</comment>
<keyword evidence="2 7" id="KW-0489">Methyltransferase</keyword>
<dbReference type="GO" id="GO:0044027">
    <property type="term" value="P:negative regulation of gene expression via chromosomal CpG island methylation"/>
    <property type="evidence" value="ECO:0007669"/>
    <property type="project" value="TreeGrafter"/>
</dbReference>
<evidence type="ECO:0000256" key="8">
    <source>
        <dbReference type="RuleBase" id="RU000416"/>
    </source>
</evidence>
<dbReference type="InterPro" id="IPR031303">
    <property type="entry name" value="C5_meth_CS"/>
</dbReference>
<dbReference type="GO" id="GO:0003886">
    <property type="term" value="F:DNA (cytosine-5-)-methyltransferase activity"/>
    <property type="evidence" value="ECO:0007669"/>
    <property type="project" value="UniProtKB-EC"/>
</dbReference>
<dbReference type="RefSeq" id="WP_025068141.1">
    <property type="nucleotide sequence ID" value="NZ_CAUVPN010000007.1"/>
</dbReference>
<keyword evidence="3 7" id="KW-0808">Transferase</keyword>
<feature type="active site" evidence="7">
    <location>
        <position position="77"/>
    </location>
</feature>
<dbReference type="Pfam" id="PF00145">
    <property type="entry name" value="DNA_methylase"/>
    <property type="match status" value="1"/>
</dbReference>
<dbReference type="PRINTS" id="PR00105">
    <property type="entry name" value="C5METTRFRASE"/>
</dbReference>
<name>A0A379E2J9_9BACT</name>
<dbReference type="PROSITE" id="PS00095">
    <property type="entry name" value="C5_MTASE_2"/>
    <property type="match status" value="1"/>
</dbReference>
<dbReference type="GO" id="GO:0032259">
    <property type="term" value="P:methylation"/>
    <property type="evidence" value="ECO:0007669"/>
    <property type="project" value="UniProtKB-KW"/>
</dbReference>
<dbReference type="REBASE" id="409630">
    <property type="entry name" value="M.Pde13067ORF173P"/>
</dbReference>
<dbReference type="InterPro" id="IPR001525">
    <property type="entry name" value="C5_MeTfrase"/>
</dbReference>
<dbReference type="Gene3D" id="3.40.50.150">
    <property type="entry name" value="Vaccinia Virus protein VP39"/>
    <property type="match status" value="1"/>
</dbReference>
<dbReference type="InterPro" id="IPR029063">
    <property type="entry name" value="SAM-dependent_MTases_sf"/>
</dbReference>
<evidence type="ECO:0000256" key="4">
    <source>
        <dbReference type="ARBA" id="ARBA00022691"/>
    </source>
</evidence>
<dbReference type="SUPFAM" id="SSF53335">
    <property type="entry name" value="S-adenosyl-L-methionine-dependent methyltransferases"/>
    <property type="match status" value="1"/>
</dbReference>
<evidence type="ECO:0000256" key="6">
    <source>
        <dbReference type="ARBA" id="ARBA00047422"/>
    </source>
</evidence>
<dbReference type="EMBL" id="UGTM01000001">
    <property type="protein sequence ID" value="SUB86534.1"/>
    <property type="molecule type" value="Genomic_DNA"/>
</dbReference>
<gene>
    <name evidence="9" type="primary">haeIIIM</name>
    <name evidence="9" type="ORF">NCTC13067_00173</name>
</gene>
<dbReference type="GO" id="GO:0003677">
    <property type="term" value="F:DNA binding"/>
    <property type="evidence" value="ECO:0007669"/>
    <property type="project" value="TreeGrafter"/>
</dbReference>
<accession>A0A379E2J9</accession>
<dbReference type="InterPro" id="IPR050390">
    <property type="entry name" value="C5-Methyltransferase"/>
</dbReference>
<dbReference type="EC" id="2.1.1.37" evidence="1"/>
<evidence type="ECO:0000256" key="5">
    <source>
        <dbReference type="ARBA" id="ARBA00022747"/>
    </source>
</evidence>
<reference evidence="9 10" key="1">
    <citation type="submission" date="2018-06" db="EMBL/GenBank/DDBJ databases">
        <authorList>
            <consortium name="Pathogen Informatics"/>
            <person name="Doyle S."/>
        </authorList>
    </citation>
    <scope>NUCLEOTIDE SEQUENCE [LARGE SCALE GENOMIC DNA]</scope>
    <source>
        <strain evidence="9 10">NCTC13067</strain>
    </source>
</reference>
<dbReference type="GO" id="GO:0009307">
    <property type="term" value="P:DNA restriction-modification system"/>
    <property type="evidence" value="ECO:0007669"/>
    <property type="project" value="UniProtKB-KW"/>
</dbReference>
<sequence length="360" mass="41109">MRYGIDIFSGAGGLSLGAEMAGIRISTAIEINPHATKTFLRNHKGAKVLQGDIQSIDPKTLHSEKKPMFVIMGGPPCQGFSLSNTRTRNMKNEKNYLFLEFVRFVQEIRPAWFVLENVWGLTNIDDGKTQKMIEDYFRAIEGYDNISSSILWASDYGVPQNRNRFFMVGNRLGIGFKFPKKHEAKITVEEAIGDLPSLQNGEMIDEAPYTLTLEEASPYAQLMRKGSDMARQNYVSRNNDLVIERYKFIDQGQNWRAIPDHLMQNYADKRRCHSGIYKRLRADLPSVVISNYRKSMLIHPYEDRGISVREAARLQSFPDTFIFDGPLMHIQQQIGNAVPPLLSKAVFQEILKQTKKHEQG</sequence>
<protein>
    <recommendedName>
        <fullName evidence="1">DNA (cytosine-5-)-methyltransferase</fullName>
        <ecNumber evidence="1">2.1.1.37</ecNumber>
    </recommendedName>
</protein>
<evidence type="ECO:0000313" key="9">
    <source>
        <dbReference type="EMBL" id="SUB86534.1"/>
    </source>
</evidence>
<dbReference type="PANTHER" id="PTHR10629:SF52">
    <property type="entry name" value="DNA (CYTOSINE-5)-METHYLTRANSFERASE 1"/>
    <property type="match status" value="1"/>
</dbReference>
<dbReference type="Proteomes" id="UP000255469">
    <property type="component" value="Unassembled WGS sequence"/>
</dbReference>